<comment type="caution">
    <text evidence="3">The sequence shown here is derived from an EMBL/GenBank/DDBJ whole genome shotgun (WGS) entry which is preliminary data.</text>
</comment>
<evidence type="ECO:0000259" key="2">
    <source>
        <dbReference type="SMART" id="SM00418"/>
    </source>
</evidence>
<dbReference type="InterPro" id="IPR036388">
    <property type="entry name" value="WH-like_DNA-bd_sf"/>
</dbReference>
<gene>
    <name evidence="3" type="ORF">IDH45_26410</name>
</gene>
<dbReference type="InterPro" id="IPR036390">
    <property type="entry name" value="WH_DNA-bd_sf"/>
</dbReference>
<proteinExistence type="predicted"/>
<dbReference type="AlphaFoldDB" id="A0A927H274"/>
<keyword evidence="4" id="KW-1185">Reference proteome</keyword>
<dbReference type="SMART" id="SM00418">
    <property type="entry name" value="HTH_ARSR"/>
    <property type="match status" value="1"/>
</dbReference>
<evidence type="ECO:0000313" key="4">
    <source>
        <dbReference type="Proteomes" id="UP000639396"/>
    </source>
</evidence>
<reference evidence="3" key="1">
    <citation type="submission" date="2020-09" db="EMBL/GenBank/DDBJ databases">
        <title>A novel bacterium of genus Paenibacillus, isolated from South China Sea.</title>
        <authorList>
            <person name="Huang H."/>
            <person name="Mo K."/>
            <person name="Hu Y."/>
        </authorList>
    </citation>
    <scope>NUCLEOTIDE SEQUENCE</scope>
    <source>
        <strain evidence="3">IB182363</strain>
    </source>
</reference>
<dbReference type="CDD" id="cd00090">
    <property type="entry name" value="HTH_ARSR"/>
    <property type="match status" value="1"/>
</dbReference>
<dbReference type="InterPro" id="IPR011991">
    <property type="entry name" value="ArsR-like_HTH"/>
</dbReference>
<dbReference type="Proteomes" id="UP000639396">
    <property type="component" value="Unassembled WGS sequence"/>
</dbReference>
<evidence type="ECO:0000256" key="1">
    <source>
        <dbReference type="ARBA" id="ARBA00023125"/>
    </source>
</evidence>
<keyword evidence="1" id="KW-0238">DNA-binding</keyword>
<evidence type="ECO:0000313" key="3">
    <source>
        <dbReference type="EMBL" id="MBD2865520.1"/>
    </source>
</evidence>
<dbReference type="SUPFAM" id="SSF46785">
    <property type="entry name" value="Winged helix' DNA-binding domain"/>
    <property type="match status" value="1"/>
</dbReference>
<dbReference type="InterPro" id="IPR001845">
    <property type="entry name" value="HTH_ArsR_DNA-bd_dom"/>
</dbReference>
<dbReference type="GO" id="GO:0003677">
    <property type="term" value="F:DNA binding"/>
    <property type="evidence" value="ECO:0007669"/>
    <property type="project" value="UniProtKB-KW"/>
</dbReference>
<dbReference type="RefSeq" id="WP_190931142.1">
    <property type="nucleotide sequence ID" value="NZ_JACXJA010000043.1"/>
</dbReference>
<dbReference type="GO" id="GO:0003700">
    <property type="term" value="F:DNA-binding transcription factor activity"/>
    <property type="evidence" value="ECO:0007669"/>
    <property type="project" value="InterPro"/>
</dbReference>
<dbReference type="EMBL" id="JACXJA010000043">
    <property type="protein sequence ID" value="MBD2865520.1"/>
    <property type="molecule type" value="Genomic_DNA"/>
</dbReference>
<sequence length="308" mass="34560">MLDLSLDEPELLKQVAHALASDVRLEIIKLLNDRKMNIIDIAEQLSLPVSTVALNVKVLEKTGLIVTETLPARRGTMKVCSRNFDLVRMKLHTALGNHNPKNCYTVEMPIGHYSDCEVASTCGMALESGIVEPKEEPSVFYMPERVSAQLIWFRQGYVEYKFPAAFPRQASIQSIQFAMELCSEAPTYDHDWPSDITLWINDTEIGTWTCPGDFGDRRGKLNPDWVTDAVTQYGLLKTWKVTGSGTYLDDVLLAGVTLQELNIRARAAAPVKLRIGIKSDAVNIGGINLFGRRFGDYEQDIVMRVMYE</sequence>
<protein>
    <submittedName>
        <fullName evidence="3">Helix-turn-helix domain-containing protein</fullName>
    </submittedName>
</protein>
<dbReference type="Pfam" id="PF01022">
    <property type="entry name" value="HTH_5"/>
    <property type="match status" value="1"/>
</dbReference>
<dbReference type="Gene3D" id="1.10.10.10">
    <property type="entry name" value="Winged helix-like DNA-binding domain superfamily/Winged helix DNA-binding domain"/>
    <property type="match status" value="1"/>
</dbReference>
<organism evidence="3 4">
    <name type="scientific">Paenibacillus oceani</name>
    <dbReference type="NCBI Taxonomy" id="2772510"/>
    <lineage>
        <taxon>Bacteria</taxon>
        <taxon>Bacillati</taxon>
        <taxon>Bacillota</taxon>
        <taxon>Bacilli</taxon>
        <taxon>Bacillales</taxon>
        <taxon>Paenibacillaceae</taxon>
        <taxon>Paenibacillus</taxon>
    </lineage>
</organism>
<accession>A0A927H274</accession>
<feature type="domain" description="HTH arsR-type" evidence="2">
    <location>
        <begin position="14"/>
        <end position="92"/>
    </location>
</feature>
<name>A0A927H274_9BACL</name>